<sequence length="401" mass="46086">MKLNYKRIGDCIRLVDERNIDGSVKQLLGLSISKEFIPSVANIVGTNMKNYKVIRKNQFACSTMQVRRDKKMPIALYTDNDEAIISAAYPVFEVVDMEYILPEYLMMWFRRTEFDREACFHAIGGVRGSIEWEDFCNMQLPVPSIAKQKEILKEYNVLVDRINLNNRLIQKLEETAQAIHKQWFVDFDFPDENGNPYKTNGGEMKIEEETGMEIPKGWSNKVIGGYVSLSQGLVLNGKTNHLIKDKGIPLLRIKDLINNTQEIFIDISVPEKNLVKEDEIIITRTGQVGLVFRNKKGVIHNNCFKITPNPSLLNKDYLFWFLKKESTRCAMIELASGSAQLDLTHSSFSKLLITIPAINIQSLFSKVVTPIEHHKELVFNQNRRLTELKRILLSKLTKVED</sequence>
<dbReference type="Pfam" id="PF01420">
    <property type="entry name" value="Methylase_S"/>
    <property type="match status" value="1"/>
</dbReference>
<dbReference type="GO" id="GO:0009307">
    <property type="term" value="P:DNA restriction-modification system"/>
    <property type="evidence" value="ECO:0007669"/>
    <property type="project" value="UniProtKB-KW"/>
</dbReference>
<evidence type="ECO:0000256" key="2">
    <source>
        <dbReference type="ARBA" id="ARBA00022747"/>
    </source>
</evidence>
<feature type="domain" description="Type I restriction modification DNA specificity" evidence="4">
    <location>
        <begin position="215"/>
        <end position="373"/>
    </location>
</feature>
<reference evidence="5 6" key="1">
    <citation type="submission" date="2017-09" db="EMBL/GenBank/DDBJ databases">
        <title>Biocontrol bacteria screening and application from spent mushroom substrate.</title>
        <authorList>
            <person name="Sun X."/>
        </authorList>
    </citation>
    <scope>NUCLEOTIDE SEQUENCE [LARGE SCALE GENOMIC DNA]</scope>
    <source>
        <strain evidence="5 6">100374</strain>
    </source>
</reference>
<organism evidence="5 6">
    <name type="scientific">Bacillus fungorum</name>
    <dbReference type="NCBI Taxonomy" id="2039284"/>
    <lineage>
        <taxon>Bacteria</taxon>
        <taxon>Bacillati</taxon>
        <taxon>Bacillota</taxon>
        <taxon>Bacilli</taxon>
        <taxon>Bacillales</taxon>
        <taxon>Bacillaceae</taxon>
        <taxon>Bacillus</taxon>
    </lineage>
</organism>
<comment type="similarity">
    <text evidence="1">Belongs to the type-I restriction system S methylase family.</text>
</comment>
<evidence type="ECO:0000313" key="6">
    <source>
        <dbReference type="Proteomes" id="UP000228484"/>
    </source>
</evidence>
<evidence type="ECO:0000256" key="3">
    <source>
        <dbReference type="ARBA" id="ARBA00023125"/>
    </source>
</evidence>
<dbReference type="PANTHER" id="PTHR30408:SF13">
    <property type="entry name" value="TYPE I RESTRICTION ENZYME HINDI SPECIFICITY SUBUNIT"/>
    <property type="match status" value="1"/>
</dbReference>
<dbReference type="InterPro" id="IPR052021">
    <property type="entry name" value="Type-I_RS_S_subunit"/>
</dbReference>
<keyword evidence="2" id="KW-0680">Restriction system</keyword>
<dbReference type="EMBL" id="NWUW01000043">
    <property type="protein sequence ID" value="PIE92125.1"/>
    <property type="molecule type" value="Genomic_DNA"/>
</dbReference>
<dbReference type="InterPro" id="IPR044946">
    <property type="entry name" value="Restrct_endonuc_typeI_TRD_sf"/>
</dbReference>
<proteinExistence type="inferred from homology"/>
<protein>
    <recommendedName>
        <fullName evidence="4">Type I restriction modification DNA specificity domain-containing protein</fullName>
    </recommendedName>
</protein>
<comment type="caution">
    <text evidence="5">The sequence shown here is derived from an EMBL/GenBank/DDBJ whole genome shotgun (WGS) entry which is preliminary data.</text>
</comment>
<keyword evidence="6" id="KW-1185">Reference proteome</keyword>
<dbReference type="InterPro" id="IPR000055">
    <property type="entry name" value="Restrct_endonuc_typeI_TRD"/>
</dbReference>
<keyword evidence="3" id="KW-0238">DNA-binding</keyword>
<dbReference type="Proteomes" id="UP000228484">
    <property type="component" value="Unassembled WGS sequence"/>
</dbReference>
<dbReference type="Gene3D" id="3.90.220.20">
    <property type="entry name" value="DNA methylase specificity domains"/>
    <property type="match status" value="2"/>
</dbReference>
<name>A0A2G6Q5V4_9BACI</name>
<dbReference type="SUPFAM" id="SSF116734">
    <property type="entry name" value="DNA methylase specificity domain"/>
    <property type="match status" value="2"/>
</dbReference>
<dbReference type="PANTHER" id="PTHR30408">
    <property type="entry name" value="TYPE-1 RESTRICTION ENZYME ECOKI SPECIFICITY PROTEIN"/>
    <property type="match status" value="1"/>
</dbReference>
<evidence type="ECO:0000256" key="1">
    <source>
        <dbReference type="ARBA" id="ARBA00010923"/>
    </source>
</evidence>
<gene>
    <name evidence="5" type="ORF">CO726_28300</name>
</gene>
<dbReference type="GO" id="GO:0003677">
    <property type="term" value="F:DNA binding"/>
    <property type="evidence" value="ECO:0007669"/>
    <property type="project" value="UniProtKB-KW"/>
</dbReference>
<evidence type="ECO:0000313" key="5">
    <source>
        <dbReference type="EMBL" id="PIE92125.1"/>
    </source>
</evidence>
<dbReference type="AlphaFoldDB" id="A0A2G6Q5V4"/>
<evidence type="ECO:0000259" key="4">
    <source>
        <dbReference type="Pfam" id="PF01420"/>
    </source>
</evidence>
<dbReference type="RefSeq" id="WP_099686504.1">
    <property type="nucleotide sequence ID" value="NZ_NWUW01000043.1"/>
</dbReference>
<accession>A0A2G6Q5V4</accession>